<protein>
    <submittedName>
        <fullName evidence="2">Uncharacterized protein</fullName>
    </submittedName>
</protein>
<evidence type="ECO:0000256" key="1">
    <source>
        <dbReference type="SAM" id="Phobius"/>
    </source>
</evidence>
<feature type="transmembrane region" description="Helical" evidence="1">
    <location>
        <begin position="29"/>
        <end position="49"/>
    </location>
</feature>
<sequence length="124" mass="14667">MRIERENQYKIRDKKINDRRTIVEFRGGFVNWFVFFCFFLCVNCLFLLLSLKDVKLSMKLVARFNLVGANPLCFSSGKIKSFMNIDSAEEENQSVPNVSLVNEYHFDDKLWFTTIHNNQRTETP</sequence>
<evidence type="ECO:0000313" key="3">
    <source>
        <dbReference type="Proteomes" id="UP001417504"/>
    </source>
</evidence>
<organism evidence="2 3">
    <name type="scientific">Stephania japonica</name>
    <dbReference type="NCBI Taxonomy" id="461633"/>
    <lineage>
        <taxon>Eukaryota</taxon>
        <taxon>Viridiplantae</taxon>
        <taxon>Streptophyta</taxon>
        <taxon>Embryophyta</taxon>
        <taxon>Tracheophyta</taxon>
        <taxon>Spermatophyta</taxon>
        <taxon>Magnoliopsida</taxon>
        <taxon>Ranunculales</taxon>
        <taxon>Menispermaceae</taxon>
        <taxon>Menispermoideae</taxon>
        <taxon>Cissampelideae</taxon>
        <taxon>Stephania</taxon>
    </lineage>
</organism>
<comment type="caution">
    <text evidence="2">The sequence shown here is derived from an EMBL/GenBank/DDBJ whole genome shotgun (WGS) entry which is preliminary data.</text>
</comment>
<keyword evidence="1" id="KW-1133">Transmembrane helix</keyword>
<reference evidence="2 3" key="1">
    <citation type="submission" date="2024-01" db="EMBL/GenBank/DDBJ databases">
        <title>Genome assemblies of Stephania.</title>
        <authorList>
            <person name="Yang L."/>
        </authorList>
    </citation>
    <scope>NUCLEOTIDE SEQUENCE [LARGE SCALE GENOMIC DNA]</scope>
    <source>
        <strain evidence="2">QJT</strain>
        <tissue evidence="2">Leaf</tissue>
    </source>
</reference>
<evidence type="ECO:0000313" key="2">
    <source>
        <dbReference type="EMBL" id="KAK9138312.1"/>
    </source>
</evidence>
<keyword evidence="1" id="KW-0472">Membrane</keyword>
<name>A0AAP0JQK2_9MAGN</name>
<keyword evidence="3" id="KW-1185">Reference proteome</keyword>
<accession>A0AAP0JQK2</accession>
<keyword evidence="1" id="KW-0812">Transmembrane</keyword>
<dbReference type="Proteomes" id="UP001417504">
    <property type="component" value="Unassembled WGS sequence"/>
</dbReference>
<dbReference type="AlphaFoldDB" id="A0AAP0JQK2"/>
<proteinExistence type="predicted"/>
<gene>
    <name evidence="2" type="ORF">Sjap_008906</name>
</gene>
<dbReference type="EMBL" id="JBBNAE010000003">
    <property type="protein sequence ID" value="KAK9138312.1"/>
    <property type="molecule type" value="Genomic_DNA"/>
</dbReference>